<dbReference type="PANTHER" id="PTHR35693:SF1">
    <property type="entry name" value="EXPRESSED PROTEIN"/>
    <property type="match status" value="1"/>
</dbReference>
<reference evidence="1 2" key="1">
    <citation type="submission" date="2024-02" db="EMBL/GenBank/DDBJ databases">
        <authorList>
            <person name="Vignale AGUSTIN F."/>
            <person name="Sosa J E."/>
            <person name="Modenutti C."/>
        </authorList>
    </citation>
    <scope>NUCLEOTIDE SEQUENCE [LARGE SCALE GENOMIC DNA]</scope>
</reference>
<protein>
    <submittedName>
        <fullName evidence="1">Uncharacterized protein</fullName>
    </submittedName>
</protein>
<evidence type="ECO:0000313" key="2">
    <source>
        <dbReference type="Proteomes" id="UP001642360"/>
    </source>
</evidence>
<sequence>MSVADMEYWAEKKAKKKAYVWLLKQSARLEGKKLPPNPYPSAIKEIQAKERNFVRDRFHYPKILKIGQKMKEEKATEMQDRMKGGSW</sequence>
<dbReference type="EMBL" id="CAUOFW020003956">
    <property type="protein sequence ID" value="CAK9163103.1"/>
    <property type="molecule type" value="Genomic_DNA"/>
</dbReference>
<dbReference type="AlphaFoldDB" id="A0ABC8T1K3"/>
<name>A0ABC8T1K3_9AQUA</name>
<keyword evidence="2" id="KW-1185">Reference proteome</keyword>
<accession>A0ABC8T1K3</accession>
<dbReference type="Proteomes" id="UP001642360">
    <property type="component" value="Unassembled WGS sequence"/>
</dbReference>
<dbReference type="PANTHER" id="PTHR35693">
    <property type="entry name" value="EXPRESSED PROTEIN"/>
    <property type="match status" value="1"/>
</dbReference>
<gene>
    <name evidence="1" type="ORF">ILEXP_LOCUS32069</name>
</gene>
<organism evidence="1 2">
    <name type="scientific">Ilex paraguariensis</name>
    <name type="common">yerba mate</name>
    <dbReference type="NCBI Taxonomy" id="185542"/>
    <lineage>
        <taxon>Eukaryota</taxon>
        <taxon>Viridiplantae</taxon>
        <taxon>Streptophyta</taxon>
        <taxon>Embryophyta</taxon>
        <taxon>Tracheophyta</taxon>
        <taxon>Spermatophyta</taxon>
        <taxon>Magnoliopsida</taxon>
        <taxon>eudicotyledons</taxon>
        <taxon>Gunneridae</taxon>
        <taxon>Pentapetalae</taxon>
        <taxon>asterids</taxon>
        <taxon>campanulids</taxon>
        <taxon>Aquifoliales</taxon>
        <taxon>Aquifoliaceae</taxon>
        <taxon>Ilex</taxon>
    </lineage>
</organism>
<comment type="caution">
    <text evidence="1">The sequence shown here is derived from an EMBL/GenBank/DDBJ whole genome shotgun (WGS) entry which is preliminary data.</text>
</comment>
<evidence type="ECO:0000313" key="1">
    <source>
        <dbReference type="EMBL" id="CAK9163103.1"/>
    </source>
</evidence>
<proteinExistence type="predicted"/>